<comment type="caution">
    <text evidence="2">The sequence shown here is derived from an EMBL/GenBank/DDBJ whole genome shotgun (WGS) entry which is preliminary data.</text>
</comment>
<gene>
    <name evidence="2" type="ORF">DERYTH_LOCUS5138</name>
</gene>
<feature type="compositionally biased region" description="Acidic residues" evidence="1">
    <location>
        <begin position="279"/>
        <end position="289"/>
    </location>
</feature>
<accession>A0A9N9B0J0</accession>
<dbReference type="EMBL" id="CAJVPY010002092">
    <property type="protein sequence ID" value="CAG8548234.1"/>
    <property type="molecule type" value="Genomic_DNA"/>
</dbReference>
<dbReference type="OrthoDB" id="5425161at2759"/>
<protein>
    <submittedName>
        <fullName evidence="2">23084_t:CDS:1</fullName>
    </submittedName>
</protein>
<evidence type="ECO:0000256" key="1">
    <source>
        <dbReference type="SAM" id="MobiDB-lite"/>
    </source>
</evidence>
<dbReference type="Proteomes" id="UP000789405">
    <property type="component" value="Unassembled WGS sequence"/>
</dbReference>
<feature type="region of interest" description="Disordered" evidence="1">
    <location>
        <begin position="246"/>
        <end position="289"/>
    </location>
</feature>
<sequence length="289" mass="33365">MENKQSYTISFKLDVIKYVEKTFNYKVSLFYQVDQKCFQEWRKQKKEFEIIKNNQNLSIEKVQTLAAVEKPFTTSIIEKKVKELGKALDIQDAKFSASWLPEDIPIVVREFLQTLHVREVSIKTTGNEKLRFTVVLGYTASGEKLPPAVIFKLKKKPKGQISTRHGGNHGTLCKYDSKDIIFVDHHRNHVRDDVIKALKMEGLDVLEIPGRTTCVLQLPDISEKWIDEGKGRFTKKGNLKRALYELEEDNESSNQDDVDNESNPDELDDELYDKSVTDNDSEDMMNIDN</sequence>
<dbReference type="AlphaFoldDB" id="A0A9N9B0J0"/>
<organism evidence="2 3">
    <name type="scientific">Dentiscutata erythropus</name>
    <dbReference type="NCBI Taxonomy" id="1348616"/>
    <lineage>
        <taxon>Eukaryota</taxon>
        <taxon>Fungi</taxon>
        <taxon>Fungi incertae sedis</taxon>
        <taxon>Mucoromycota</taxon>
        <taxon>Glomeromycotina</taxon>
        <taxon>Glomeromycetes</taxon>
        <taxon>Diversisporales</taxon>
        <taxon>Gigasporaceae</taxon>
        <taxon>Dentiscutata</taxon>
    </lineage>
</organism>
<proteinExistence type="predicted"/>
<evidence type="ECO:0000313" key="2">
    <source>
        <dbReference type="EMBL" id="CAG8548234.1"/>
    </source>
</evidence>
<feature type="compositionally biased region" description="Acidic residues" evidence="1">
    <location>
        <begin position="246"/>
        <end position="271"/>
    </location>
</feature>
<reference evidence="2" key="1">
    <citation type="submission" date="2021-06" db="EMBL/GenBank/DDBJ databases">
        <authorList>
            <person name="Kallberg Y."/>
            <person name="Tangrot J."/>
            <person name="Rosling A."/>
        </authorList>
    </citation>
    <scope>NUCLEOTIDE SEQUENCE</scope>
    <source>
        <strain evidence="2">MA453B</strain>
    </source>
</reference>
<evidence type="ECO:0000313" key="3">
    <source>
        <dbReference type="Proteomes" id="UP000789405"/>
    </source>
</evidence>
<keyword evidence="3" id="KW-1185">Reference proteome</keyword>
<name>A0A9N9B0J0_9GLOM</name>